<dbReference type="PANTHER" id="PTHR43875">
    <property type="entry name" value="MALTODEXTRIN IMPORT ATP-BINDING PROTEIN MSMX"/>
    <property type="match status" value="1"/>
</dbReference>
<dbReference type="SUPFAM" id="SSF52540">
    <property type="entry name" value="P-loop containing nucleoside triphosphate hydrolases"/>
    <property type="match status" value="1"/>
</dbReference>
<dbReference type="InterPro" id="IPR008995">
    <property type="entry name" value="Mo/tungstate-bd_C_term_dom"/>
</dbReference>
<keyword evidence="16" id="KW-1185">Reference proteome</keyword>
<dbReference type="EC" id="7.5.2.13" evidence="13"/>
<evidence type="ECO:0000256" key="2">
    <source>
        <dbReference type="ARBA" id="ARBA00022448"/>
    </source>
</evidence>
<comment type="similarity">
    <text evidence="11">Belongs to the ABC transporter superfamily. Carbohydrate uptake transporter-1 (CUT1) (TC 3.A.1.1) family.</text>
</comment>
<evidence type="ECO:0000256" key="8">
    <source>
        <dbReference type="ARBA" id="ARBA00050355"/>
    </source>
</evidence>
<dbReference type="InterPro" id="IPR003439">
    <property type="entry name" value="ABC_transporter-like_ATP-bd"/>
</dbReference>
<dbReference type="PROSITE" id="PS50893">
    <property type="entry name" value="ABC_TRANSPORTER_2"/>
    <property type="match status" value="1"/>
</dbReference>
<evidence type="ECO:0000256" key="5">
    <source>
        <dbReference type="ARBA" id="ARBA00022840"/>
    </source>
</evidence>
<comment type="catalytic activity">
    <reaction evidence="8">
        <text>D-xylose(out) + ATP + H2O = D-xylose(in) + ADP + phosphate + H(+)</text>
        <dbReference type="Rhea" id="RHEA:29899"/>
        <dbReference type="ChEBI" id="CHEBI:15377"/>
        <dbReference type="ChEBI" id="CHEBI:15378"/>
        <dbReference type="ChEBI" id="CHEBI:30616"/>
        <dbReference type="ChEBI" id="CHEBI:43474"/>
        <dbReference type="ChEBI" id="CHEBI:53455"/>
        <dbReference type="ChEBI" id="CHEBI:456216"/>
        <dbReference type="EC" id="7.5.2.13"/>
    </reaction>
    <physiologicalReaction direction="left-to-right" evidence="8">
        <dbReference type="Rhea" id="RHEA:29900"/>
    </physiologicalReaction>
</comment>
<evidence type="ECO:0000313" key="16">
    <source>
        <dbReference type="Proteomes" id="UP000001169"/>
    </source>
</evidence>
<reference evidence="15 16" key="1">
    <citation type="journal article" date="2004" name="Genome Res.">
        <title>Genome sequence of Haloarcula marismortui: a halophilic archaeon from the Dead Sea.</title>
        <authorList>
            <person name="Baliga N.S."/>
            <person name="Bonneau R."/>
            <person name="Facciotti M.T."/>
            <person name="Pan M."/>
            <person name="Glusman G."/>
            <person name="Deutsch E.W."/>
            <person name="Shannon P."/>
            <person name="Chiu Y."/>
            <person name="Weng R.S."/>
            <person name="Gan R.R."/>
            <person name="Hung P."/>
            <person name="Date S.V."/>
            <person name="Marcotte E."/>
            <person name="Hood L."/>
            <person name="Ng W.V."/>
        </authorList>
    </citation>
    <scope>NUCLEOTIDE SEQUENCE [LARGE SCALE GENOMIC DNA]</scope>
    <source>
        <strain evidence="16">ATCC 43049 / DSM 3752 / JCM 8966 / VKM B-1809</strain>
    </source>
</reference>
<dbReference type="NCBIfam" id="NF008653">
    <property type="entry name" value="PRK11650.1"/>
    <property type="match status" value="1"/>
</dbReference>
<evidence type="ECO:0000256" key="11">
    <source>
        <dbReference type="ARBA" id="ARBA00061029"/>
    </source>
</evidence>
<keyword evidence="3" id="KW-1003">Cell membrane</keyword>
<keyword evidence="5 15" id="KW-0067">ATP-binding</keyword>
<dbReference type="HOGENOM" id="CLU_000604_1_1_2"/>
<sequence>MGVRLCVMASLELDGLRKEFDGGSIVAVDDIDLSIDDGEFVTVVGPSGCGKSTTLRMIAGLERPTSGRIRIGDEDVTDVHARKRDVAMVFQNYALYPHKSIRQNMAFGLRMSTDLSKAERQERVTETAEMMGIGDLLDDTPDQLSGGQKQRVALGRAIVREPDVFLFDEPLSNLDAKLRTTMRTEIQRLQEELGITAVYVTHDQEEAMTMGDRIVILNDGKLQQAGRPKTVYENPTNQFVGGFVGSPSMNFLDVTAEPLSSGVRLTGAHDDFSYDLTGGRASAFGDIQRGSYVLGIRPEHVSVSDGGDQNAVPATVDVLEPIGSDNYLYLDLGESKTGFEGDGAPDFIARVSTDVEPAIGDRVQVSFDESAVHLFDPETGEAVTAGEDAPVATPQ</sequence>
<dbReference type="SMART" id="SM00382">
    <property type="entry name" value="AAA"/>
    <property type="match status" value="1"/>
</dbReference>
<evidence type="ECO:0000256" key="4">
    <source>
        <dbReference type="ARBA" id="ARBA00022741"/>
    </source>
</evidence>
<evidence type="ECO:0000256" key="3">
    <source>
        <dbReference type="ARBA" id="ARBA00022475"/>
    </source>
</evidence>
<dbReference type="Proteomes" id="UP000001169">
    <property type="component" value="Chromosome I"/>
</dbReference>
<dbReference type="EnsemblBacteria" id="AAV47171">
    <property type="protein sequence ID" value="AAV47171"/>
    <property type="gene ID" value="rrnAC2352"/>
</dbReference>
<dbReference type="GO" id="GO:0140359">
    <property type="term" value="F:ABC-type transporter activity"/>
    <property type="evidence" value="ECO:0007669"/>
    <property type="project" value="InterPro"/>
</dbReference>
<comment type="subunit">
    <text evidence="12">The complex is composed of two ATP-binding proteins (XacJ and XacK), two transmembrane proteins (XacH and XacI) and a solute-binding protein (XacG).</text>
</comment>
<dbReference type="GO" id="GO:0055052">
    <property type="term" value="C:ATP-binding cassette (ABC) transporter complex, substrate-binding subunit-containing"/>
    <property type="evidence" value="ECO:0007669"/>
    <property type="project" value="TreeGrafter"/>
</dbReference>
<dbReference type="Pfam" id="PF08402">
    <property type="entry name" value="TOBE_2"/>
    <property type="match status" value="1"/>
</dbReference>
<organism evidence="15 16">
    <name type="scientific">Haloarcula marismortui (strain ATCC 43049 / DSM 3752 / JCM 8966 / VKM B-1809)</name>
    <name type="common">Halobacterium marismortui</name>
    <dbReference type="NCBI Taxonomy" id="272569"/>
    <lineage>
        <taxon>Archaea</taxon>
        <taxon>Methanobacteriati</taxon>
        <taxon>Methanobacteriota</taxon>
        <taxon>Stenosarchaea group</taxon>
        <taxon>Halobacteria</taxon>
        <taxon>Halobacteriales</taxon>
        <taxon>Haloarculaceae</taxon>
        <taxon>Haloarcula</taxon>
    </lineage>
</organism>
<dbReference type="InterPro" id="IPR047641">
    <property type="entry name" value="ABC_transpr_MalK/UgpC-like"/>
</dbReference>
<evidence type="ECO:0000256" key="6">
    <source>
        <dbReference type="ARBA" id="ARBA00022967"/>
    </source>
</evidence>
<keyword evidence="4" id="KW-0547">Nucleotide-binding</keyword>
<dbReference type="PATRIC" id="fig|272569.17.peg.2971"/>
<accession>Q5UZY2</accession>
<dbReference type="InterPro" id="IPR013611">
    <property type="entry name" value="Transp-assoc_OB_typ2"/>
</dbReference>
<evidence type="ECO:0000256" key="10">
    <source>
        <dbReference type="ARBA" id="ARBA00053454"/>
    </source>
</evidence>
<dbReference type="GO" id="GO:0005524">
    <property type="term" value="F:ATP binding"/>
    <property type="evidence" value="ECO:0007669"/>
    <property type="project" value="UniProtKB-KW"/>
</dbReference>
<evidence type="ECO:0000256" key="13">
    <source>
        <dbReference type="ARBA" id="ARBA00066315"/>
    </source>
</evidence>
<dbReference type="PANTHER" id="PTHR43875:SF15">
    <property type="entry name" value="TREHALOSE IMPORT ATP-BINDING PROTEIN SUGC"/>
    <property type="match status" value="1"/>
</dbReference>
<dbReference type="Gene3D" id="2.40.50.100">
    <property type="match status" value="1"/>
</dbReference>
<dbReference type="AlphaFoldDB" id="Q5UZY2"/>
<dbReference type="InterPro" id="IPR003593">
    <property type="entry name" value="AAA+_ATPase"/>
</dbReference>
<dbReference type="InterPro" id="IPR027417">
    <property type="entry name" value="P-loop_NTPase"/>
</dbReference>
<dbReference type="PaxDb" id="272569-rrnAC2352"/>
<comment type="subcellular location">
    <subcellularLocation>
        <location evidence="1">Cell membrane</location>
        <topology evidence="1">Peripheral membrane protein</topology>
    </subcellularLocation>
</comment>
<proteinExistence type="inferred from homology"/>
<dbReference type="Gene3D" id="3.40.50.300">
    <property type="entry name" value="P-loop containing nucleotide triphosphate hydrolases"/>
    <property type="match status" value="1"/>
</dbReference>
<dbReference type="InterPro" id="IPR017871">
    <property type="entry name" value="ABC_transporter-like_CS"/>
</dbReference>
<gene>
    <name evidence="15" type="primary">ugpC1</name>
    <name evidence="15" type="ordered locus">rrnAC2352</name>
</gene>
<evidence type="ECO:0000256" key="12">
    <source>
        <dbReference type="ARBA" id="ARBA00065962"/>
    </source>
</evidence>
<dbReference type="Gene3D" id="2.40.50.140">
    <property type="entry name" value="Nucleic acid-binding proteins"/>
    <property type="match status" value="1"/>
</dbReference>
<dbReference type="InterPro" id="IPR012340">
    <property type="entry name" value="NA-bd_OB-fold"/>
</dbReference>
<dbReference type="SUPFAM" id="SSF50331">
    <property type="entry name" value="MOP-like"/>
    <property type="match status" value="1"/>
</dbReference>
<dbReference type="EMBL" id="AY596297">
    <property type="protein sequence ID" value="AAV47171.1"/>
    <property type="molecule type" value="Genomic_DNA"/>
</dbReference>
<comment type="catalytic activity">
    <reaction evidence="9">
        <text>L-arabinose(out) + ATP + H2O = L-arabinose(in) + ADP + phosphate + H(+)</text>
        <dbReference type="Rhea" id="RHEA:30007"/>
        <dbReference type="ChEBI" id="CHEBI:15377"/>
        <dbReference type="ChEBI" id="CHEBI:15378"/>
        <dbReference type="ChEBI" id="CHEBI:17535"/>
        <dbReference type="ChEBI" id="CHEBI:30616"/>
        <dbReference type="ChEBI" id="CHEBI:43474"/>
        <dbReference type="ChEBI" id="CHEBI:456216"/>
        <dbReference type="EC" id="7.5.2.13"/>
    </reaction>
    <physiologicalReaction direction="left-to-right" evidence="9">
        <dbReference type="Rhea" id="RHEA:30008"/>
    </physiologicalReaction>
</comment>
<evidence type="ECO:0000256" key="9">
    <source>
        <dbReference type="ARBA" id="ARBA00051890"/>
    </source>
</evidence>
<dbReference type="Pfam" id="PF00005">
    <property type="entry name" value="ABC_tran"/>
    <property type="match status" value="1"/>
</dbReference>
<feature type="domain" description="ABC transporter" evidence="14">
    <location>
        <begin position="11"/>
        <end position="244"/>
    </location>
</feature>
<dbReference type="GO" id="GO:0008643">
    <property type="term" value="P:carbohydrate transport"/>
    <property type="evidence" value="ECO:0007669"/>
    <property type="project" value="InterPro"/>
</dbReference>
<dbReference type="eggNOG" id="arCOG00175">
    <property type="taxonomic scope" value="Archaea"/>
</dbReference>
<dbReference type="GO" id="GO:0016887">
    <property type="term" value="F:ATP hydrolysis activity"/>
    <property type="evidence" value="ECO:0007669"/>
    <property type="project" value="InterPro"/>
</dbReference>
<dbReference type="PROSITE" id="PS00211">
    <property type="entry name" value="ABC_TRANSPORTER_1"/>
    <property type="match status" value="1"/>
</dbReference>
<dbReference type="FunFam" id="3.40.50.300:FF:000042">
    <property type="entry name" value="Maltose/maltodextrin ABC transporter, ATP-binding protein"/>
    <property type="match status" value="1"/>
</dbReference>
<evidence type="ECO:0000256" key="1">
    <source>
        <dbReference type="ARBA" id="ARBA00004202"/>
    </source>
</evidence>
<name>Q5UZY2_HALMA</name>
<dbReference type="KEGG" id="hma:rrnAC2352"/>
<protein>
    <recommendedName>
        <fullName evidence="13">ABC-type D-xylose/L-arabinose transporter</fullName>
        <ecNumber evidence="13">7.5.2.13</ecNumber>
    </recommendedName>
</protein>
<evidence type="ECO:0000259" key="14">
    <source>
        <dbReference type="PROSITE" id="PS50893"/>
    </source>
</evidence>
<dbReference type="InterPro" id="IPR015855">
    <property type="entry name" value="ABC_transpr_MalK-like"/>
</dbReference>
<dbReference type="CDD" id="cd03301">
    <property type="entry name" value="ABC_MalK_N"/>
    <property type="match status" value="1"/>
</dbReference>
<comment type="function">
    <text evidence="10">Part of the ABC transporter complex XacGHIJK involved in the uptake of xylose and arabinose. Responsible for energy coupling to the transport system.</text>
</comment>
<keyword evidence="2" id="KW-0813">Transport</keyword>
<keyword evidence="7" id="KW-0472">Membrane</keyword>
<keyword evidence="6" id="KW-1278">Translocase</keyword>
<evidence type="ECO:0000256" key="7">
    <source>
        <dbReference type="ARBA" id="ARBA00023136"/>
    </source>
</evidence>
<dbReference type="STRING" id="272569.rrnAC2352"/>
<evidence type="ECO:0000313" key="15">
    <source>
        <dbReference type="EMBL" id="AAV47171.1"/>
    </source>
</evidence>